<dbReference type="GO" id="GO:0030488">
    <property type="term" value="P:tRNA methylation"/>
    <property type="evidence" value="ECO:0007669"/>
    <property type="project" value="TreeGrafter"/>
</dbReference>
<evidence type="ECO:0000259" key="4">
    <source>
        <dbReference type="Pfam" id="PF25151"/>
    </source>
</evidence>
<comment type="similarity">
    <text evidence="1">Belongs to the THADA family.</text>
</comment>
<dbReference type="GO" id="GO:0005829">
    <property type="term" value="C:cytosol"/>
    <property type="evidence" value="ECO:0007669"/>
    <property type="project" value="TreeGrafter"/>
</dbReference>
<organism evidence="5 6">
    <name type="scientific">Solanum verrucosum</name>
    <dbReference type="NCBI Taxonomy" id="315347"/>
    <lineage>
        <taxon>Eukaryota</taxon>
        <taxon>Viridiplantae</taxon>
        <taxon>Streptophyta</taxon>
        <taxon>Embryophyta</taxon>
        <taxon>Tracheophyta</taxon>
        <taxon>Spermatophyta</taxon>
        <taxon>Magnoliopsida</taxon>
        <taxon>eudicotyledons</taxon>
        <taxon>Gunneridae</taxon>
        <taxon>Pentapetalae</taxon>
        <taxon>asterids</taxon>
        <taxon>lamiids</taxon>
        <taxon>Solanales</taxon>
        <taxon>Solanaceae</taxon>
        <taxon>Solanoideae</taxon>
        <taxon>Solaneae</taxon>
        <taxon>Solanum</taxon>
    </lineage>
</organism>
<evidence type="ECO:0000256" key="2">
    <source>
        <dbReference type="ARBA" id="ARBA00022694"/>
    </source>
</evidence>
<evidence type="ECO:0000256" key="1">
    <source>
        <dbReference type="ARBA" id="ARBA00010409"/>
    </source>
</evidence>
<protein>
    <recommendedName>
        <fullName evidence="7">DUF2428 domain-containing protein</fullName>
    </recommendedName>
</protein>
<feature type="domain" description="tRNA (32-2'-O)-methyltransferase regulator THADA-like C-terminal TPR repeats region" evidence="4">
    <location>
        <begin position="152"/>
        <end position="335"/>
    </location>
</feature>
<sequence>MEQLMERTIAKGQTVDDLLRRSAGIPAAFIAFFLSEPQGTPKKLLPRALRWLVDVANKYLTDHTEANSFSDDTCNGFVEAGPATFSIIASDIYDAERISKIRDEGVVPTVHAFNVLKAAFNDTNLATDTSGFSAEALIISIRCFSSPHWEVRNSACLAYTALVRRMIGFLNVHKRASARRAITGIEFFHRYPPLHSFLFNELKIATESLLDGSSEHLRSNLAKVVHPSLCPILILLSRLKPSPIASEAGDPLDPFLFMPFIRKCSVQSNLRIRVLASRALTGLVSNEKLPLVLLNIASELPGTGERVVNSDLPIPSNRVNCSFNSLHGMLLQLSSLLDTNCRDLPDVSQKDNILAELIHILASRSWIGSPEQCPCPIINSCFLKVLDNMLGVARTCQMSKNIDVIWELLWRSSSVCLDLGVVCAPAYFDPTTSELRKQAACSYFNCVYQASKEAAEEYLLVPSKGPPGSNLSMISVNEISFSRFKERLIRSISDTSYEVRIATLKWFHLFLKTPEYSEIKRSCLTSIDLQTTVMKLLTLDNNHKCLNYILKIIYSWSLQEYQNNGEEYYPKFFGDMDSQSVLQFWDKVVSLYKVTRRSKTREMLLCCMGVCIKQFAGSLSSSVVGLQDVKVGEVSHHDPSDMSKLSVFYECISYYVDLIERHSDASEPVNMRRAAAESMIASGLLDQAEVIGPLVYNNQIPDGNLCSCFKQEMVVNIYAHKVLDLWFSCIRLLEDEDESLRKKLALDVQNCFTSKSSERSFLTGVVPSQVEQVIEKSFNHLSSIFSHCLDYLDFLCRMVLDSANHACVISEGDLIKRVFDKEIDNHHEEKLLICQICCSHLEKLPTSKFSSGECGDIHDVRDFLQNWRRRFAQKLVLFAKDYVAAQGGFDWIGGVGNHKDAFLPLYANLLAFYALSNCVFNGKPEDRKSMLPEVEEIGEAIQPFLTNPLISNLLLLVVKLHNKMISEGSCDLIEKTTDESAWDAFDPYFLLR</sequence>
<keyword evidence="2" id="KW-0819">tRNA processing</keyword>
<proteinExistence type="inferred from homology"/>
<keyword evidence="6" id="KW-1185">Reference proteome</keyword>
<dbReference type="Pfam" id="PF25151">
    <property type="entry name" value="TPR_Trm732_C"/>
    <property type="match status" value="1"/>
</dbReference>
<dbReference type="Pfam" id="PF10350">
    <property type="entry name" value="DUF2428"/>
    <property type="match status" value="1"/>
</dbReference>
<gene>
    <name evidence="5" type="ORF">MTR67_012301</name>
</gene>
<evidence type="ECO:0008006" key="7">
    <source>
        <dbReference type="Google" id="ProtNLM"/>
    </source>
</evidence>
<feature type="domain" description="DUF2428" evidence="3">
    <location>
        <begin position="2"/>
        <end position="150"/>
    </location>
</feature>
<dbReference type="InterPro" id="IPR016024">
    <property type="entry name" value="ARM-type_fold"/>
</dbReference>
<name>A0AAF0Q8M9_SOLVR</name>
<evidence type="ECO:0000313" key="6">
    <source>
        <dbReference type="Proteomes" id="UP001234989"/>
    </source>
</evidence>
<dbReference type="AlphaFoldDB" id="A0AAF0Q8M9"/>
<dbReference type="InterPro" id="IPR056842">
    <property type="entry name" value="THADA-like_TPR_C"/>
</dbReference>
<dbReference type="SUPFAM" id="SSF48371">
    <property type="entry name" value="ARM repeat"/>
    <property type="match status" value="1"/>
</dbReference>
<accession>A0AAF0Q8M9</accession>
<dbReference type="PANTHER" id="PTHR14387">
    <property type="entry name" value="THADA/DEATH RECEPTOR INTERACTING PROTEIN"/>
    <property type="match status" value="1"/>
</dbReference>
<dbReference type="InterPro" id="IPR051954">
    <property type="entry name" value="tRNA_methyltransferase_THADA"/>
</dbReference>
<reference evidence="5" key="1">
    <citation type="submission" date="2023-08" db="EMBL/GenBank/DDBJ databases">
        <title>A de novo genome assembly of Solanum verrucosum Schlechtendal, a Mexican diploid species geographically isolated from the other diploid A-genome species in potato relatives.</title>
        <authorList>
            <person name="Hosaka K."/>
        </authorList>
    </citation>
    <scope>NUCLEOTIDE SEQUENCE</scope>
    <source>
        <tissue evidence="5">Young leaves</tissue>
    </source>
</reference>
<dbReference type="Proteomes" id="UP001234989">
    <property type="component" value="Chromosome 3"/>
</dbReference>
<dbReference type="InterPro" id="IPR019442">
    <property type="entry name" value="THADA/TRM732_DUF2428"/>
</dbReference>
<evidence type="ECO:0000259" key="3">
    <source>
        <dbReference type="Pfam" id="PF10350"/>
    </source>
</evidence>
<dbReference type="EMBL" id="CP133614">
    <property type="protein sequence ID" value="WMV18916.1"/>
    <property type="molecule type" value="Genomic_DNA"/>
</dbReference>
<evidence type="ECO:0000313" key="5">
    <source>
        <dbReference type="EMBL" id="WMV18916.1"/>
    </source>
</evidence>
<dbReference type="PANTHER" id="PTHR14387:SF0">
    <property type="entry name" value="DUF2428 DOMAIN-CONTAINING PROTEIN"/>
    <property type="match status" value="1"/>
</dbReference>